<accession>A0A2H2ZCI0</accession>
<dbReference type="InterPro" id="IPR056125">
    <property type="entry name" value="DUF7708"/>
</dbReference>
<gene>
    <name evidence="2" type="ORF">A9Z42_0041250</name>
</gene>
<evidence type="ECO:0000313" key="2">
    <source>
        <dbReference type="EMBL" id="OTA03658.1"/>
    </source>
</evidence>
<organism evidence="2 3">
    <name type="scientific">Trichoderma parareesei</name>
    <name type="common">Filamentous fungus</name>
    <dbReference type="NCBI Taxonomy" id="858221"/>
    <lineage>
        <taxon>Eukaryota</taxon>
        <taxon>Fungi</taxon>
        <taxon>Dikarya</taxon>
        <taxon>Ascomycota</taxon>
        <taxon>Pezizomycotina</taxon>
        <taxon>Sordariomycetes</taxon>
        <taxon>Hypocreomycetidae</taxon>
        <taxon>Hypocreales</taxon>
        <taxon>Hypocreaceae</taxon>
        <taxon>Trichoderma</taxon>
    </lineage>
</organism>
<dbReference type="Pfam" id="PF24809">
    <property type="entry name" value="DUF7708"/>
    <property type="match status" value="1"/>
</dbReference>
<dbReference type="OrthoDB" id="7464126at2759"/>
<comment type="caution">
    <text evidence="2">The sequence shown here is derived from an EMBL/GenBank/DDBJ whole genome shotgun (WGS) entry which is preliminary data.</text>
</comment>
<dbReference type="EMBL" id="LFMI01000426">
    <property type="protein sequence ID" value="OTA03658.1"/>
    <property type="molecule type" value="Genomic_DNA"/>
</dbReference>
<dbReference type="Proteomes" id="UP000219286">
    <property type="component" value="Unassembled WGS sequence"/>
</dbReference>
<keyword evidence="3" id="KW-1185">Reference proteome</keyword>
<feature type="domain" description="DUF7708" evidence="1">
    <location>
        <begin position="69"/>
        <end position="166"/>
    </location>
</feature>
<evidence type="ECO:0000313" key="3">
    <source>
        <dbReference type="Proteomes" id="UP000219286"/>
    </source>
</evidence>
<protein>
    <recommendedName>
        <fullName evidence="1">DUF7708 domain-containing protein</fullName>
    </recommendedName>
</protein>
<proteinExistence type="predicted"/>
<dbReference type="AlphaFoldDB" id="A0A2H2ZCI0"/>
<name>A0A2H2ZCI0_TRIPA</name>
<sequence>MPLSSRASLEAQRMMRDAFLDLEQVIAVPDRAQLKDLSLADVRQAALQIEEQLSARQSLRNMRRLAPLFNGLDHYSQAIEILCNGTPYLPWIWAPIKLVLKISADYIEAFEKIIKVYRKLAEPLTRFVSLGQSFSTNLEVQRTLAVYYADILKFHGEAYKFVRRNERWIYSLAATVCYLMGPISAAF</sequence>
<evidence type="ECO:0000259" key="1">
    <source>
        <dbReference type="Pfam" id="PF24809"/>
    </source>
</evidence>
<reference evidence="2 3" key="1">
    <citation type="journal article" date="2015" name="Genome Announc.">
        <title>Genome sequence and annotation of Trichoderma parareesei, the ancestor of the cellulase producer Trichoderma reesei.</title>
        <authorList>
            <person name="Yang D."/>
            <person name="Pomraning K."/>
            <person name="Kopchinskiy A."/>
            <person name="Karimi Aghcheh R."/>
            <person name="Atanasova L."/>
            <person name="Chenthamara K."/>
            <person name="Baker S.E."/>
            <person name="Zhang R."/>
            <person name="Shen Q."/>
            <person name="Freitag M."/>
            <person name="Kubicek C.P."/>
            <person name="Druzhinina I.S."/>
        </authorList>
    </citation>
    <scope>NUCLEOTIDE SEQUENCE [LARGE SCALE GENOMIC DNA]</scope>
    <source>
        <strain evidence="2 3">CBS 125925</strain>
    </source>
</reference>